<dbReference type="EMBL" id="JANAVB010040449">
    <property type="protein sequence ID" value="KAJ6798025.1"/>
    <property type="molecule type" value="Genomic_DNA"/>
</dbReference>
<accession>A0AAX6E260</accession>
<proteinExistence type="predicted"/>
<evidence type="ECO:0000256" key="1">
    <source>
        <dbReference type="SAM" id="Phobius"/>
    </source>
</evidence>
<comment type="caution">
    <text evidence="2">The sequence shown here is derived from an EMBL/GenBank/DDBJ whole genome shotgun (WGS) entry which is preliminary data.</text>
</comment>
<dbReference type="EMBL" id="JANAVB010007397">
    <property type="protein sequence ID" value="KAJ6843209.1"/>
    <property type="molecule type" value="Genomic_DNA"/>
</dbReference>
<keyword evidence="4" id="KW-1185">Reference proteome</keyword>
<evidence type="ECO:0000313" key="4">
    <source>
        <dbReference type="Proteomes" id="UP001140949"/>
    </source>
</evidence>
<evidence type="ECO:0000313" key="2">
    <source>
        <dbReference type="EMBL" id="KAJ6798025.1"/>
    </source>
</evidence>
<feature type="transmembrane region" description="Helical" evidence="1">
    <location>
        <begin position="39"/>
        <end position="56"/>
    </location>
</feature>
<keyword evidence="1" id="KW-1133">Transmembrane helix</keyword>
<reference evidence="2" key="2">
    <citation type="submission" date="2023-04" db="EMBL/GenBank/DDBJ databases">
        <authorList>
            <person name="Bruccoleri R.E."/>
            <person name="Oakeley E.J."/>
            <person name="Faust A.-M."/>
            <person name="Dessus-Babus S."/>
            <person name="Altorfer M."/>
            <person name="Burckhardt D."/>
            <person name="Oertli M."/>
            <person name="Naumann U."/>
            <person name="Petersen F."/>
            <person name="Wong J."/>
        </authorList>
    </citation>
    <scope>NUCLEOTIDE SEQUENCE</scope>
    <source>
        <strain evidence="2">GSM-AAB239-AS_SAM_17_03QT</strain>
        <tissue evidence="2">Leaf</tissue>
    </source>
</reference>
<sequence length="60" mass="7033">MKWVQFANTFPSEVGLCNAPAKDLNEDLEVFGPFCLEKYSYTMHFLLTIFVWCFILESTF</sequence>
<keyword evidence="1" id="KW-0472">Membrane</keyword>
<keyword evidence="1" id="KW-0812">Transmembrane</keyword>
<reference evidence="2" key="1">
    <citation type="journal article" date="2023" name="GigaByte">
        <title>Genome assembly of the bearded iris, Iris pallida Lam.</title>
        <authorList>
            <person name="Bruccoleri R.E."/>
            <person name="Oakeley E.J."/>
            <person name="Faust A.M.E."/>
            <person name="Altorfer M."/>
            <person name="Dessus-Babus S."/>
            <person name="Burckhardt D."/>
            <person name="Oertli M."/>
            <person name="Naumann U."/>
            <person name="Petersen F."/>
            <person name="Wong J."/>
        </authorList>
    </citation>
    <scope>NUCLEOTIDE SEQUENCE</scope>
    <source>
        <strain evidence="2">GSM-AAB239-AS_SAM_17_03QT</strain>
    </source>
</reference>
<protein>
    <submittedName>
        <fullName evidence="2">Aminoacyl tRNA synthase complex-interacting multifunctional protein 1</fullName>
    </submittedName>
</protein>
<organism evidence="2 4">
    <name type="scientific">Iris pallida</name>
    <name type="common">Sweet iris</name>
    <dbReference type="NCBI Taxonomy" id="29817"/>
    <lineage>
        <taxon>Eukaryota</taxon>
        <taxon>Viridiplantae</taxon>
        <taxon>Streptophyta</taxon>
        <taxon>Embryophyta</taxon>
        <taxon>Tracheophyta</taxon>
        <taxon>Spermatophyta</taxon>
        <taxon>Magnoliopsida</taxon>
        <taxon>Liliopsida</taxon>
        <taxon>Asparagales</taxon>
        <taxon>Iridaceae</taxon>
        <taxon>Iridoideae</taxon>
        <taxon>Irideae</taxon>
        <taxon>Iris</taxon>
    </lineage>
</organism>
<name>A0AAX6E260_IRIPA</name>
<evidence type="ECO:0000313" key="3">
    <source>
        <dbReference type="EMBL" id="KAJ6843209.1"/>
    </source>
</evidence>
<gene>
    <name evidence="2" type="ORF">M6B38_215370</name>
    <name evidence="3" type="ORF">M6B38_300785</name>
</gene>
<dbReference type="Proteomes" id="UP001140949">
    <property type="component" value="Unassembled WGS sequence"/>
</dbReference>
<dbReference type="AlphaFoldDB" id="A0AAX6E260"/>